<dbReference type="Proteomes" id="UP000237631">
    <property type="component" value="Unassembled WGS sequence"/>
</dbReference>
<evidence type="ECO:0000313" key="5">
    <source>
        <dbReference type="Proteomes" id="UP000237631"/>
    </source>
</evidence>
<feature type="region of interest" description="Disordered" evidence="1">
    <location>
        <begin position="613"/>
        <end position="654"/>
    </location>
</feature>
<accession>A0A2S6C4G5</accession>
<organism evidence="4 5">
    <name type="scientific">Cercospora berteroae</name>
    <dbReference type="NCBI Taxonomy" id="357750"/>
    <lineage>
        <taxon>Eukaryota</taxon>
        <taxon>Fungi</taxon>
        <taxon>Dikarya</taxon>
        <taxon>Ascomycota</taxon>
        <taxon>Pezizomycotina</taxon>
        <taxon>Dothideomycetes</taxon>
        <taxon>Dothideomycetidae</taxon>
        <taxon>Mycosphaerellales</taxon>
        <taxon>Mycosphaerellaceae</taxon>
        <taxon>Cercospora</taxon>
    </lineage>
</organism>
<proteinExistence type="predicted"/>
<keyword evidence="2" id="KW-0732">Signal</keyword>
<evidence type="ECO:0000256" key="1">
    <source>
        <dbReference type="SAM" id="MobiDB-lite"/>
    </source>
</evidence>
<sequence length="750" mass="80851">MLLPRGIITFVALLTCQQVAAVPEFYSNIRHNVPRQEQATTGNAPRALLEPIIPPMIDEDALLTLATAKNVTLAWAGSSNTNTSKGVFRRDGSAVLTQATFEFRHPTVALDHSTYISQISCSNGKLTAKLTDKAYAYVKKRWPTNSPIIFVTAVEGCGKDAENDYFLARSIAFSDTSKTFTASGAESTYKQIGLRFELSWGDVGVLPIKRAHDKRHVGVTHPGQKLICDLALTSPSFVAQIFAPHPAFRRRGLIDVEGTLDFSFGFGVYASNILGVDSDAPWPNAVRLLKVGKDAPGMKNDSKKAWEKGELSKDVKKFEGPKTSKPTGGLEYGVKLYCVQCGFGGQATIYGTMGGELPTFSLTKLKVGFKLQMKAGANAGFEAYALYKKEYEQQLARINLAGWKVPLLADIGPFVQLSFLIGMEIKASGNLLIGSSVVWDQIEIELDLLDSSKSFSRGWSPRYEPTFSVSGELNAQLYVGLPVKIGLGVNILEGTWEADASFVETPKIVAEGKFEATAALGANPNKFGTDVNEGCYGIVASLFFSNTLQFVLQGKYVGSRAYDLMDPVKIDLIEPKCLSFERTGGGDGLPDYKPQGTGSGAGLGGNGLNSGGIGLSGANTNNNKTPSTTTTTTRTGSATGTPTPPKPACTPGLVQDNPSKPKNTICGRFAKSSQVLTNPQPKLFKEFDIGSDTLCRNECLLNAGCQSYSYTNKGKCTLYNRKVFDIAMATKANSPDFTLWDKDCYIVTKC</sequence>
<dbReference type="InterPro" id="IPR054293">
    <property type="entry name" value="DUF7029"/>
</dbReference>
<feature type="domain" description="Apple" evidence="3">
    <location>
        <begin position="666"/>
        <end position="744"/>
    </location>
</feature>
<comment type="caution">
    <text evidence="4">The sequence shown here is derived from an EMBL/GenBank/DDBJ whole genome shotgun (WGS) entry which is preliminary data.</text>
</comment>
<feature type="signal peptide" evidence="2">
    <location>
        <begin position="1"/>
        <end position="21"/>
    </location>
</feature>
<protein>
    <recommendedName>
        <fullName evidence="3">Apple domain-containing protein</fullName>
    </recommendedName>
</protein>
<reference evidence="5" key="1">
    <citation type="journal article" date="2017" name="bioRxiv">
        <title>Conservation of a gene cluster reveals novel cercosporin biosynthetic mechanisms and extends production to the genus Colletotrichum.</title>
        <authorList>
            <person name="de Jonge R."/>
            <person name="Ebert M.K."/>
            <person name="Huitt-Roehl C.R."/>
            <person name="Pal P."/>
            <person name="Suttle J.C."/>
            <person name="Spanner R.E."/>
            <person name="Neubauer J.D."/>
            <person name="Jurick W.M.II."/>
            <person name="Stott K.A."/>
            <person name="Secor G.A."/>
            <person name="Thomma B.P.H.J."/>
            <person name="Van de Peer Y."/>
            <person name="Townsend C.A."/>
            <person name="Bolton M.D."/>
        </authorList>
    </citation>
    <scope>NUCLEOTIDE SEQUENCE [LARGE SCALE GENOMIC DNA]</scope>
    <source>
        <strain evidence="5">CBS538.71</strain>
    </source>
</reference>
<dbReference type="PROSITE" id="PS50948">
    <property type="entry name" value="PAN"/>
    <property type="match status" value="1"/>
</dbReference>
<keyword evidence="5" id="KW-1185">Reference proteome</keyword>
<dbReference type="Pfam" id="PF00024">
    <property type="entry name" value="PAN_1"/>
    <property type="match status" value="1"/>
</dbReference>
<name>A0A2S6C4G5_9PEZI</name>
<dbReference type="AlphaFoldDB" id="A0A2S6C4G5"/>
<dbReference type="InterPro" id="IPR003609">
    <property type="entry name" value="Pan_app"/>
</dbReference>
<gene>
    <name evidence="4" type="ORF">CBER1_06181</name>
</gene>
<evidence type="ECO:0000313" key="4">
    <source>
        <dbReference type="EMBL" id="PPJ54611.1"/>
    </source>
</evidence>
<dbReference type="Pfam" id="PF22974">
    <property type="entry name" value="DUF7029"/>
    <property type="match status" value="1"/>
</dbReference>
<evidence type="ECO:0000259" key="3">
    <source>
        <dbReference type="PROSITE" id="PS50948"/>
    </source>
</evidence>
<dbReference type="STRING" id="357750.A0A2S6C4G5"/>
<dbReference type="OrthoDB" id="3942793at2759"/>
<evidence type="ECO:0000256" key="2">
    <source>
        <dbReference type="SAM" id="SignalP"/>
    </source>
</evidence>
<feature type="chain" id="PRO_5015424192" description="Apple domain-containing protein" evidence="2">
    <location>
        <begin position="22"/>
        <end position="750"/>
    </location>
</feature>
<feature type="compositionally biased region" description="Low complexity" evidence="1">
    <location>
        <begin position="616"/>
        <end position="641"/>
    </location>
</feature>
<dbReference type="EMBL" id="PNEN01000560">
    <property type="protein sequence ID" value="PPJ54611.1"/>
    <property type="molecule type" value="Genomic_DNA"/>
</dbReference>